<accession>A0A8H3EZ90</accession>
<dbReference type="AlphaFoldDB" id="A0A8H3EZ90"/>
<dbReference type="EMBL" id="CAJPDQ010000010">
    <property type="protein sequence ID" value="CAF9915327.1"/>
    <property type="molecule type" value="Genomic_DNA"/>
</dbReference>
<feature type="region of interest" description="Disordered" evidence="1">
    <location>
        <begin position="340"/>
        <end position="359"/>
    </location>
</feature>
<dbReference type="InterPro" id="IPR053157">
    <property type="entry name" value="Sterol_Uptake_Regulator"/>
</dbReference>
<protein>
    <submittedName>
        <fullName evidence="2">Uncharacterized protein</fullName>
    </submittedName>
</protein>
<gene>
    <name evidence="2" type="ORF">GOMPHAMPRED_000701</name>
</gene>
<dbReference type="GO" id="GO:0001228">
    <property type="term" value="F:DNA-binding transcription activator activity, RNA polymerase II-specific"/>
    <property type="evidence" value="ECO:0007669"/>
    <property type="project" value="TreeGrafter"/>
</dbReference>
<evidence type="ECO:0000313" key="3">
    <source>
        <dbReference type="Proteomes" id="UP000664169"/>
    </source>
</evidence>
<dbReference type="PANTHER" id="PTHR47784:SF9">
    <property type="entry name" value="ZN(II)2CYS6 TRANSCRIPTION FACTOR (EUROFUNG)"/>
    <property type="match status" value="1"/>
</dbReference>
<dbReference type="Proteomes" id="UP000664169">
    <property type="component" value="Unassembled WGS sequence"/>
</dbReference>
<name>A0A8H3EZ90_9LECA</name>
<organism evidence="2 3">
    <name type="scientific">Gomphillus americanus</name>
    <dbReference type="NCBI Taxonomy" id="1940652"/>
    <lineage>
        <taxon>Eukaryota</taxon>
        <taxon>Fungi</taxon>
        <taxon>Dikarya</taxon>
        <taxon>Ascomycota</taxon>
        <taxon>Pezizomycotina</taxon>
        <taxon>Lecanoromycetes</taxon>
        <taxon>OSLEUM clade</taxon>
        <taxon>Ostropomycetidae</taxon>
        <taxon>Ostropales</taxon>
        <taxon>Graphidaceae</taxon>
        <taxon>Gomphilloideae</taxon>
        <taxon>Gomphillus</taxon>
    </lineage>
</organism>
<comment type="caution">
    <text evidence="2">The sequence shown here is derived from an EMBL/GenBank/DDBJ whole genome shotgun (WGS) entry which is preliminary data.</text>
</comment>
<reference evidence="2" key="1">
    <citation type="submission" date="2021-03" db="EMBL/GenBank/DDBJ databases">
        <authorList>
            <person name="Tagirdzhanova G."/>
        </authorList>
    </citation>
    <scope>NUCLEOTIDE SEQUENCE</scope>
</reference>
<dbReference type="OrthoDB" id="416217at2759"/>
<keyword evidence="3" id="KW-1185">Reference proteome</keyword>
<sequence length="359" mass="40940">MLGMIYENHVAALPFEKRTGIYRFDHSDLETLERFQYRTVNTIGSQEVSGILKNEFVRYACKVGDQLLASHLTIQDPALMHALLAITLAHDRYEISPFIPPAAREMYHMNYAIQAISIAINRPASRTVSETIWATATIMGAVSFCTLEGKCPEDFWPMKETDLAWLRMSEGKALMHKMMSSSDRDSPANKLAEIHHAVALVSSLQYEQLAVLPARFLKIFGISQNADTNNNPYYTAICYLAQLWPLEADRSNILQFMNFITRMDPSFRRVMLAKDPRALLAMAWWWRMVSRFQLWWHGTRARLECQAVCLYLTKYHGHEWYIQEFLPFAQTGCGLLGSESLSDDTEEPGAPSVPSVSLV</sequence>
<evidence type="ECO:0000256" key="1">
    <source>
        <dbReference type="SAM" id="MobiDB-lite"/>
    </source>
</evidence>
<dbReference type="PANTHER" id="PTHR47784">
    <property type="entry name" value="STEROL UPTAKE CONTROL PROTEIN 2"/>
    <property type="match status" value="1"/>
</dbReference>
<proteinExistence type="predicted"/>
<evidence type="ECO:0000313" key="2">
    <source>
        <dbReference type="EMBL" id="CAF9915327.1"/>
    </source>
</evidence>